<evidence type="ECO:0000313" key="7">
    <source>
        <dbReference type="Proteomes" id="UP000005361"/>
    </source>
</evidence>
<dbReference type="SUPFAM" id="SSF46785">
    <property type="entry name" value="Winged helix' DNA-binding domain"/>
    <property type="match status" value="1"/>
</dbReference>
<dbReference type="Proteomes" id="UP000005361">
    <property type="component" value="Chromosome"/>
</dbReference>
<dbReference type="KEGG" id="pft:JBW_04408"/>
<keyword evidence="4" id="KW-0804">Transcription</keyword>
<reference evidence="6 7" key="1">
    <citation type="journal article" date="2015" name="Genome Announc.">
        <title>Complete Genome Sequence of Pelosinus fermentans JBW45, a Member of a Remarkably Competitive Group of Negativicutes in the Firmicutes Phylum.</title>
        <authorList>
            <person name="De Leon K.B."/>
            <person name="Utturkar S.M."/>
            <person name="Camilleri L.B."/>
            <person name="Elias D.A."/>
            <person name="Arkin A.P."/>
            <person name="Fields M.W."/>
            <person name="Brown S.D."/>
            <person name="Wall J.D."/>
        </authorList>
    </citation>
    <scope>NUCLEOTIDE SEQUENCE [LARGE SCALE GENOMIC DNA]</scope>
    <source>
        <strain evidence="6 7">JBW45</strain>
    </source>
</reference>
<name>I9NLS6_9FIRM</name>
<evidence type="ECO:0000256" key="3">
    <source>
        <dbReference type="ARBA" id="ARBA00023125"/>
    </source>
</evidence>
<dbReference type="CDD" id="cd07377">
    <property type="entry name" value="WHTH_GntR"/>
    <property type="match status" value="1"/>
</dbReference>
<keyword evidence="2" id="KW-0805">Transcription regulation</keyword>
<dbReference type="OrthoDB" id="457376at2"/>
<dbReference type="InterPro" id="IPR036390">
    <property type="entry name" value="WH_DNA-bd_sf"/>
</dbReference>
<dbReference type="InterPro" id="IPR028978">
    <property type="entry name" value="Chorismate_lyase_/UTRA_dom_sf"/>
</dbReference>
<keyword evidence="1" id="KW-0678">Repressor</keyword>
<dbReference type="GO" id="GO:0045892">
    <property type="term" value="P:negative regulation of DNA-templated transcription"/>
    <property type="evidence" value="ECO:0007669"/>
    <property type="project" value="TreeGrafter"/>
</dbReference>
<dbReference type="PRINTS" id="PR00035">
    <property type="entry name" value="HTHGNTR"/>
</dbReference>
<dbReference type="InterPro" id="IPR050679">
    <property type="entry name" value="Bact_HTH_transcr_reg"/>
</dbReference>
<protein>
    <submittedName>
        <fullName evidence="6">Transcriptional regulator, GntR family with UTRA sensor domain containing protein</fullName>
    </submittedName>
</protein>
<keyword evidence="3" id="KW-0238">DNA-binding</keyword>
<dbReference type="Pfam" id="PF00392">
    <property type="entry name" value="GntR"/>
    <property type="match status" value="1"/>
</dbReference>
<dbReference type="InterPro" id="IPR000524">
    <property type="entry name" value="Tscrpt_reg_HTH_GntR"/>
</dbReference>
<evidence type="ECO:0000259" key="5">
    <source>
        <dbReference type="PROSITE" id="PS50949"/>
    </source>
</evidence>
<dbReference type="RefSeq" id="WP_007960062.1">
    <property type="nucleotide sequence ID" value="NZ_CP010978.1"/>
</dbReference>
<dbReference type="STRING" id="1192197.JBW_04408"/>
<dbReference type="PANTHER" id="PTHR44846:SF5">
    <property type="entry name" value="HTH-TYPE TRANSCRIPTIONAL REGULATOR GMUR"/>
    <property type="match status" value="1"/>
</dbReference>
<dbReference type="InterPro" id="IPR011663">
    <property type="entry name" value="UTRA"/>
</dbReference>
<dbReference type="GO" id="GO:0003677">
    <property type="term" value="F:DNA binding"/>
    <property type="evidence" value="ECO:0007669"/>
    <property type="project" value="UniProtKB-KW"/>
</dbReference>
<sequence>MIKYQEIAWDIRKNILAGKYLSGEQLPLEKEMCKQYGVSRITIKKAVDELVKLGFVIKRRGSGTFVKSIDDEEAKDLSVARQFTGFTETNKGKEIRTEIVKFDIVHPDNEIAAKLQIATDDFVYDIIRVRFADEIPIVIEYTKMPINLIPGIKHDVLLKSIYFYIQCQLKLKIQSAHRSIRAILPNELEQQHLKVAGTFPLLEVEQIAFLDDGRAFEYSISHHRSDQIVFKTVSIRQ</sequence>
<dbReference type="Gene3D" id="1.10.10.10">
    <property type="entry name" value="Winged helix-like DNA-binding domain superfamily/Winged helix DNA-binding domain"/>
    <property type="match status" value="1"/>
</dbReference>
<dbReference type="PANTHER" id="PTHR44846">
    <property type="entry name" value="MANNOSYL-D-GLYCERATE TRANSPORT/METABOLISM SYSTEM REPRESSOR MNGR-RELATED"/>
    <property type="match status" value="1"/>
</dbReference>
<dbReference type="PROSITE" id="PS50949">
    <property type="entry name" value="HTH_GNTR"/>
    <property type="match status" value="1"/>
</dbReference>
<reference evidence="7" key="2">
    <citation type="submission" date="2015-02" db="EMBL/GenBank/DDBJ databases">
        <title>Complete Genome Sequence of Pelosinus fermentans JBW45.</title>
        <authorList>
            <person name="De Leon K.B."/>
            <person name="Utturkar S.M."/>
            <person name="Camilleri L.B."/>
            <person name="Arkin A.P."/>
            <person name="Fields M.W."/>
            <person name="Brown S.D."/>
            <person name="Wall J.D."/>
        </authorList>
    </citation>
    <scope>NUCLEOTIDE SEQUENCE [LARGE SCALE GENOMIC DNA]</scope>
    <source>
        <strain evidence="7">JBW45</strain>
    </source>
</reference>
<dbReference type="FunFam" id="3.40.1410.10:FF:000008">
    <property type="entry name" value="Transcriptional regulator, GntR family"/>
    <property type="match status" value="1"/>
</dbReference>
<dbReference type="HOGENOM" id="CLU_063236_5_0_9"/>
<feature type="domain" description="HTH gntR-type" evidence="5">
    <location>
        <begin position="1"/>
        <end position="69"/>
    </location>
</feature>
<dbReference type="SUPFAM" id="SSF64288">
    <property type="entry name" value="Chorismate lyase-like"/>
    <property type="match status" value="1"/>
</dbReference>
<dbReference type="GO" id="GO:0003700">
    <property type="term" value="F:DNA-binding transcription factor activity"/>
    <property type="evidence" value="ECO:0007669"/>
    <property type="project" value="InterPro"/>
</dbReference>
<accession>I9NLS6</accession>
<proteinExistence type="predicted"/>
<dbReference type="InterPro" id="IPR036388">
    <property type="entry name" value="WH-like_DNA-bd_sf"/>
</dbReference>
<dbReference type="SMART" id="SM00866">
    <property type="entry name" value="UTRA"/>
    <property type="match status" value="1"/>
</dbReference>
<evidence type="ECO:0000256" key="4">
    <source>
        <dbReference type="ARBA" id="ARBA00023163"/>
    </source>
</evidence>
<evidence type="ECO:0000313" key="6">
    <source>
        <dbReference type="EMBL" id="AJQ29739.1"/>
    </source>
</evidence>
<dbReference type="Gene3D" id="3.40.1410.10">
    <property type="entry name" value="Chorismate lyase-like"/>
    <property type="match status" value="1"/>
</dbReference>
<dbReference type="SMART" id="SM00345">
    <property type="entry name" value="HTH_GNTR"/>
    <property type="match status" value="1"/>
</dbReference>
<dbReference type="AlphaFoldDB" id="I9NLS6"/>
<gene>
    <name evidence="6" type="ORF">JBW_04408</name>
</gene>
<organism evidence="6 7">
    <name type="scientific">Pelosinus fermentans JBW45</name>
    <dbReference type="NCBI Taxonomy" id="1192197"/>
    <lineage>
        <taxon>Bacteria</taxon>
        <taxon>Bacillati</taxon>
        <taxon>Bacillota</taxon>
        <taxon>Negativicutes</taxon>
        <taxon>Selenomonadales</taxon>
        <taxon>Sporomusaceae</taxon>
        <taxon>Pelosinus</taxon>
    </lineage>
</organism>
<dbReference type="Pfam" id="PF07702">
    <property type="entry name" value="UTRA"/>
    <property type="match status" value="1"/>
</dbReference>
<dbReference type="EMBL" id="CP010978">
    <property type="protein sequence ID" value="AJQ29739.1"/>
    <property type="molecule type" value="Genomic_DNA"/>
</dbReference>
<evidence type="ECO:0000256" key="1">
    <source>
        <dbReference type="ARBA" id="ARBA00022491"/>
    </source>
</evidence>
<evidence type="ECO:0000256" key="2">
    <source>
        <dbReference type="ARBA" id="ARBA00023015"/>
    </source>
</evidence>
<dbReference type="FunFam" id="1.10.10.10:FF:000079">
    <property type="entry name" value="GntR family transcriptional regulator"/>
    <property type="match status" value="1"/>
</dbReference>